<dbReference type="Gene3D" id="3.30.930.10">
    <property type="entry name" value="Bira Bifunctional Protein, Domain 2"/>
    <property type="match status" value="1"/>
</dbReference>
<dbReference type="HAMAP" id="MF_00978">
    <property type="entry name" value="Bifunct_BirA"/>
    <property type="match status" value="1"/>
</dbReference>
<dbReference type="InterPro" id="IPR003142">
    <property type="entry name" value="BPL_C"/>
</dbReference>
<evidence type="ECO:0000256" key="2">
    <source>
        <dbReference type="ARBA" id="ARBA00022741"/>
    </source>
</evidence>
<dbReference type="GO" id="GO:0005524">
    <property type="term" value="F:ATP binding"/>
    <property type="evidence" value="ECO:0007669"/>
    <property type="project" value="UniProtKB-UniRule"/>
</dbReference>
<comment type="function">
    <text evidence="5">Acts both as a biotin--[acetyl-CoA-carboxylase] ligase and a repressor.</text>
</comment>
<dbReference type="InterPro" id="IPR008988">
    <property type="entry name" value="Transcriptional_repressor_C"/>
</dbReference>
<keyword evidence="2 5" id="KW-0547">Nucleotide-binding</keyword>
<dbReference type="InterPro" id="IPR013196">
    <property type="entry name" value="HTH_11"/>
</dbReference>
<dbReference type="GO" id="GO:0006355">
    <property type="term" value="P:regulation of DNA-templated transcription"/>
    <property type="evidence" value="ECO:0007669"/>
    <property type="project" value="UniProtKB-UniRule"/>
</dbReference>
<name>A0A3N4GGB1_9LACT</name>
<gene>
    <name evidence="5" type="primary">birA</name>
    <name evidence="7" type="ORF">EF384_03215</name>
</gene>
<dbReference type="Pfam" id="PF03099">
    <property type="entry name" value="BPL_LplA_LipB"/>
    <property type="match status" value="1"/>
</dbReference>
<dbReference type="SUPFAM" id="SSF46785">
    <property type="entry name" value="Winged helix' DNA-binding domain"/>
    <property type="match status" value="1"/>
</dbReference>
<keyword evidence="3 5" id="KW-0067">ATP-binding</keyword>
<evidence type="ECO:0000259" key="6">
    <source>
        <dbReference type="PROSITE" id="PS51733"/>
    </source>
</evidence>
<feature type="binding site" evidence="5">
    <location>
        <begin position="92"/>
        <end position="94"/>
    </location>
    <ligand>
        <name>biotin</name>
        <dbReference type="ChEBI" id="CHEBI:57586"/>
    </ligand>
</feature>
<dbReference type="PANTHER" id="PTHR12835">
    <property type="entry name" value="BIOTIN PROTEIN LIGASE"/>
    <property type="match status" value="1"/>
</dbReference>
<dbReference type="AlphaFoldDB" id="A0A3N4GGB1"/>
<dbReference type="SUPFAM" id="SSF55681">
    <property type="entry name" value="Class II aaRS and biotin synthetases"/>
    <property type="match status" value="1"/>
</dbReference>
<organism evidence="7 8">
    <name type="scientific">Aerococcus agrisoli</name>
    <dbReference type="NCBI Taxonomy" id="2487350"/>
    <lineage>
        <taxon>Bacteria</taxon>
        <taxon>Bacillati</taxon>
        <taxon>Bacillota</taxon>
        <taxon>Bacilli</taxon>
        <taxon>Lactobacillales</taxon>
        <taxon>Aerococcaceae</taxon>
        <taxon>Aerococcus</taxon>
    </lineage>
</organism>
<feature type="binding site" evidence="5">
    <location>
        <position position="189"/>
    </location>
    <ligand>
        <name>biotin</name>
        <dbReference type="ChEBI" id="CHEBI:57586"/>
    </ligand>
</feature>
<reference evidence="7 8" key="1">
    <citation type="submission" date="2018-11" db="EMBL/GenBank/DDBJ databases">
        <title>Aerococcus sp. SJQ22, whole genome shotgun sequence.</title>
        <authorList>
            <person name="Sun L."/>
            <person name="Gao X."/>
            <person name="Chen W."/>
            <person name="Huang K."/>
        </authorList>
    </citation>
    <scope>NUCLEOTIDE SEQUENCE [LARGE SCALE GENOMIC DNA]</scope>
    <source>
        <strain evidence="7 8">SJQ22</strain>
    </source>
</reference>
<evidence type="ECO:0000256" key="4">
    <source>
        <dbReference type="ARBA" id="ARBA00023267"/>
    </source>
</evidence>
<dbReference type="InterPro" id="IPR004408">
    <property type="entry name" value="Biotin_CoA_COase_ligase"/>
</dbReference>
<dbReference type="EMBL" id="RKMG01000007">
    <property type="protein sequence ID" value="RPA60878.1"/>
    <property type="molecule type" value="Genomic_DNA"/>
</dbReference>
<dbReference type="GO" id="GO:0009249">
    <property type="term" value="P:protein lipoylation"/>
    <property type="evidence" value="ECO:0007669"/>
    <property type="project" value="UniProtKB-ARBA"/>
</dbReference>
<evidence type="ECO:0000256" key="1">
    <source>
        <dbReference type="ARBA" id="ARBA00022598"/>
    </source>
</evidence>
<dbReference type="SUPFAM" id="SSF50037">
    <property type="entry name" value="C-terminal domain of transcriptional repressors"/>
    <property type="match status" value="1"/>
</dbReference>
<keyword evidence="5" id="KW-0678">Repressor</keyword>
<sequence>MTVKADLLAYLLDHPGHFFAGPDLADHFQVSRNAIWKAVKQLETDGYEILRHPKNGYALAKRNQAVDPEQIQHGLQHVWPELQVYYQESTTSTNDLGRKHATDFPNQPAIFIANEQTAGRGRRGRPFYSALTQGLYYSLVITPPASADNDLIASFTIASASAYAQSLNKYLSDAIQIKWVNDLFYDGKKVSGILTEGTFDLESQTISQLVIGIGTNLAGDFANENPENQHIAGTIFGKSLPNNFNPNDLLVDFLTTFKEYYDHLADRAFLEYYRAQLLGKGQWVTYQENGQTLTGKILGVTDAGHLRIEDPQGREKHLISGEVSFSSQQFI</sequence>
<keyword evidence="8" id="KW-1185">Reference proteome</keyword>
<dbReference type="RefSeq" id="WP_123779553.1">
    <property type="nucleotide sequence ID" value="NZ_RKMG01000007.1"/>
</dbReference>
<dbReference type="GO" id="GO:0004077">
    <property type="term" value="F:biotin--[biotin carboxyl-carrier protein] ligase activity"/>
    <property type="evidence" value="ECO:0007669"/>
    <property type="project" value="UniProtKB-UniRule"/>
</dbReference>
<dbReference type="InterPro" id="IPR036388">
    <property type="entry name" value="WH-like_DNA-bd_sf"/>
</dbReference>
<feature type="binding site" evidence="5">
    <location>
        <begin position="120"/>
        <end position="122"/>
    </location>
    <ligand>
        <name>biotin</name>
        <dbReference type="ChEBI" id="CHEBI:57586"/>
    </ligand>
</feature>
<dbReference type="NCBIfam" id="TIGR00121">
    <property type="entry name" value="birA_ligase"/>
    <property type="match status" value="1"/>
</dbReference>
<dbReference type="Gene3D" id="2.30.30.100">
    <property type="match status" value="1"/>
</dbReference>
<keyword evidence="5" id="KW-0804">Transcription</keyword>
<keyword evidence="1 5" id="KW-0436">Ligase</keyword>
<dbReference type="Gene3D" id="1.10.10.10">
    <property type="entry name" value="Winged helix-like DNA-binding domain superfamily/Winged helix DNA-binding domain"/>
    <property type="match status" value="1"/>
</dbReference>
<dbReference type="GO" id="GO:0003677">
    <property type="term" value="F:DNA binding"/>
    <property type="evidence" value="ECO:0007669"/>
    <property type="project" value="UniProtKB-UniRule"/>
</dbReference>
<comment type="similarity">
    <text evidence="5">Belongs to the biotin--protein ligase family.</text>
</comment>
<dbReference type="PANTHER" id="PTHR12835:SF5">
    <property type="entry name" value="BIOTIN--PROTEIN LIGASE"/>
    <property type="match status" value="1"/>
</dbReference>
<dbReference type="Pfam" id="PF02237">
    <property type="entry name" value="BPL_C"/>
    <property type="match status" value="1"/>
</dbReference>
<dbReference type="OrthoDB" id="9807064at2"/>
<feature type="binding site" evidence="5">
    <location>
        <position position="116"/>
    </location>
    <ligand>
        <name>biotin</name>
        <dbReference type="ChEBI" id="CHEBI:57586"/>
    </ligand>
</feature>
<keyword evidence="4 5" id="KW-0092">Biotin</keyword>
<keyword evidence="5" id="KW-0238">DNA-binding</keyword>
<dbReference type="GO" id="GO:0016740">
    <property type="term" value="F:transferase activity"/>
    <property type="evidence" value="ECO:0007669"/>
    <property type="project" value="UniProtKB-ARBA"/>
</dbReference>
<evidence type="ECO:0000313" key="7">
    <source>
        <dbReference type="EMBL" id="RPA60878.1"/>
    </source>
</evidence>
<feature type="domain" description="BPL/LPL catalytic" evidence="6">
    <location>
        <begin position="68"/>
        <end position="265"/>
    </location>
</feature>
<evidence type="ECO:0000313" key="8">
    <source>
        <dbReference type="Proteomes" id="UP000273977"/>
    </source>
</evidence>
<dbReference type="Proteomes" id="UP000273977">
    <property type="component" value="Unassembled WGS sequence"/>
</dbReference>
<keyword evidence="5" id="KW-0805">Transcription regulation</keyword>
<evidence type="ECO:0000256" key="5">
    <source>
        <dbReference type="HAMAP-Rule" id="MF_00978"/>
    </source>
</evidence>
<protein>
    <recommendedName>
        <fullName evidence="5">Bifunctional ligase/repressor BirA</fullName>
    </recommendedName>
    <alternativeName>
        <fullName evidence="5">Biotin--[acetyl-CoA-carboxylase] ligase</fullName>
        <ecNumber evidence="5">6.3.4.15</ecNumber>
    </alternativeName>
    <alternativeName>
        <fullName evidence="5">Biotin--protein ligase</fullName>
    </alternativeName>
    <alternativeName>
        <fullName evidence="5">Biotin-[acetyl-CoA carboxylase] synthetase</fullName>
    </alternativeName>
</protein>
<dbReference type="InterPro" id="IPR045864">
    <property type="entry name" value="aa-tRNA-synth_II/BPL/LPL"/>
</dbReference>
<dbReference type="InterPro" id="IPR004143">
    <property type="entry name" value="BPL_LPL_catalytic"/>
</dbReference>
<dbReference type="CDD" id="cd16442">
    <property type="entry name" value="BPL"/>
    <property type="match status" value="1"/>
</dbReference>
<dbReference type="EC" id="6.3.4.15" evidence="5"/>
<feature type="DNA-binding region" description="H-T-H motif" evidence="5">
    <location>
        <begin position="21"/>
        <end position="40"/>
    </location>
</feature>
<dbReference type="Pfam" id="PF08279">
    <property type="entry name" value="HTH_11"/>
    <property type="match status" value="1"/>
</dbReference>
<accession>A0A3N4GGB1</accession>
<dbReference type="PROSITE" id="PS51733">
    <property type="entry name" value="BPL_LPL_CATALYTIC"/>
    <property type="match status" value="1"/>
</dbReference>
<evidence type="ECO:0000256" key="3">
    <source>
        <dbReference type="ARBA" id="ARBA00022840"/>
    </source>
</evidence>
<comment type="catalytic activity">
    <reaction evidence="5">
        <text>biotin + L-lysyl-[protein] + ATP = N(6)-biotinyl-L-lysyl-[protein] + AMP + diphosphate + H(+)</text>
        <dbReference type="Rhea" id="RHEA:11756"/>
        <dbReference type="Rhea" id="RHEA-COMP:9752"/>
        <dbReference type="Rhea" id="RHEA-COMP:10505"/>
        <dbReference type="ChEBI" id="CHEBI:15378"/>
        <dbReference type="ChEBI" id="CHEBI:29969"/>
        <dbReference type="ChEBI" id="CHEBI:30616"/>
        <dbReference type="ChEBI" id="CHEBI:33019"/>
        <dbReference type="ChEBI" id="CHEBI:57586"/>
        <dbReference type="ChEBI" id="CHEBI:83144"/>
        <dbReference type="ChEBI" id="CHEBI:456215"/>
        <dbReference type="EC" id="6.3.4.15"/>
    </reaction>
</comment>
<comment type="caution">
    <text evidence="7">The sequence shown here is derived from an EMBL/GenBank/DDBJ whole genome shotgun (WGS) entry which is preliminary data.</text>
</comment>
<proteinExistence type="inferred from homology"/>
<dbReference type="InterPro" id="IPR030855">
    <property type="entry name" value="Bifunct_BirA"/>
</dbReference>
<dbReference type="InterPro" id="IPR036390">
    <property type="entry name" value="WH_DNA-bd_sf"/>
</dbReference>
<dbReference type="GO" id="GO:0005737">
    <property type="term" value="C:cytoplasm"/>
    <property type="evidence" value="ECO:0007669"/>
    <property type="project" value="TreeGrafter"/>
</dbReference>